<sequence length="52" mass="6335">MEETSDCEIWESYSKRELEEAKKQVEIESYMLCNGMFYGQEKEIVKYRSVRM</sequence>
<proteinExistence type="predicted"/>
<evidence type="ECO:0000313" key="1">
    <source>
        <dbReference type="EMBL" id="PKC57792.1"/>
    </source>
</evidence>
<protein>
    <submittedName>
        <fullName evidence="1">Uncharacterized protein</fullName>
    </submittedName>
</protein>
<dbReference type="EMBL" id="LLXH01001716">
    <property type="protein sequence ID" value="PKC57792.1"/>
    <property type="molecule type" value="Genomic_DNA"/>
</dbReference>
<comment type="caution">
    <text evidence="1">The sequence shown here is derived from an EMBL/GenBank/DDBJ whole genome shotgun (WGS) entry which is preliminary data.</text>
</comment>
<evidence type="ECO:0000313" key="2">
    <source>
        <dbReference type="Proteomes" id="UP000232688"/>
    </source>
</evidence>
<gene>
    <name evidence="1" type="ORF">RhiirA1_428227</name>
</gene>
<dbReference type="Proteomes" id="UP000232688">
    <property type="component" value="Unassembled WGS sequence"/>
</dbReference>
<accession>A0A2N0R3B3</accession>
<dbReference type="VEuPathDB" id="FungiDB:RhiirA1_428227"/>
<reference evidence="1 2" key="1">
    <citation type="submission" date="2017-10" db="EMBL/GenBank/DDBJ databases">
        <title>Extensive intraspecific genome diversity in a model arbuscular mycorrhizal fungus.</title>
        <authorList>
            <person name="Chen E.C.H."/>
            <person name="Morin E."/>
            <person name="Baudet D."/>
            <person name="Noel J."/>
            <person name="Ndikumana S."/>
            <person name="Charron P."/>
            <person name="St-Onge C."/>
            <person name="Giorgi J."/>
            <person name="Grigoriev I.V."/>
            <person name="Roux C."/>
            <person name="Martin F.M."/>
            <person name="Corradi N."/>
        </authorList>
    </citation>
    <scope>NUCLEOTIDE SEQUENCE [LARGE SCALE GENOMIC DNA]</scope>
    <source>
        <strain evidence="1 2">A1</strain>
    </source>
</reference>
<dbReference type="AlphaFoldDB" id="A0A2N0R3B3"/>
<organism evidence="1 2">
    <name type="scientific">Rhizophagus irregularis</name>
    <dbReference type="NCBI Taxonomy" id="588596"/>
    <lineage>
        <taxon>Eukaryota</taxon>
        <taxon>Fungi</taxon>
        <taxon>Fungi incertae sedis</taxon>
        <taxon>Mucoromycota</taxon>
        <taxon>Glomeromycotina</taxon>
        <taxon>Glomeromycetes</taxon>
        <taxon>Glomerales</taxon>
        <taxon>Glomeraceae</taxon>
        <taxon>Rhizophagus</taxon>
    </lineage>
</organism>
<reference evidence="1 2" key="2">
    <citation type="submission" date="2017-10" db="EMBL/GenBank/DDBJ databases">
        <title>Genome analyses suggest a sexual origin of heterokaryosis in a supposedly ancient asexual fungus.</title>
        <authorList>
            <person name="Corradi N."/>
            <person name="Sedzielewska K."/>
            <person name="Noel J."/>
            <person name="Charron P."/>
            <person name="Farinelli L."/>
            <person name="Marton T."/>
            <person name="Kruger M."/>
            <person name="Pelin A."/>
            <person name="Brachmann A."/>
            <person name="Corradi N."/>
        </authorList>
    </citation>
    <scope>NUCLEOTIDE SEQUENCE [LARGE SCALE GENOMIC DNA]</scope>
    <source>
        <strain evidence="1 2">A1</strain>
    </source>
</reference>
<name>A0A2N0R3B3_9GLOM</name>